<name>A0A2H3CAS2_ARMGA</name>
<dbReference type="OrthoDB" id="3269637at2759"/>
<proteinExistence type="predicted"/>
<evidence type="ECO:0000313" key="2">
    <source>
        <dbReference type="Proteomes" id="UP000217790"/>
    </source>
</evidence>
<dbReference type="AlphaFoldDB" id="A0A2H3CAS2"/>
<gene>
    <name evidence="1" type="ORF">ARMGADRAFT_1021785</name>
</gene>
<dbReference type="Proteomes" id="UP000217790">
    <property type="component" value="Unassembled WGS sequence"/>
</dbReference>
<dbReference type="InParanoid" id="A0A2H3CAS2"/>
<sequence length="164" mass="18643">MYSSICKKSRESNRRYERVTIKTEKPEYSHVLTHGPSRQIPDIRNSGTDLDYDTPFKSTFICGLYFHPRGAIFPIDPDIGDGSVTADSENQASAFRTLIVERDGTCVVADDPPLHCGNLRPEKRQLGPARVFTLYYAHKLVCKKSPLVTGFFGRYYAHKEQPRD</sequence>
<reference evidence="2" key="1">
    <citation type="journal article" date="2017" name="Nat. Ecol. Evol.">
        <title>Genome expansion and lineage-specific genetic innovations in the forest pathogenic fungi Armillaria.</title>
        <authorList>
            <person name="Sipos G."/>
            <person name="Prasanna A.N."/>
            <person name="Walter M.C."/>
            <person name="O'Connor E."/>
            <person name="Balint B."/>
            <person name="Krizsan K."/>
            <person name="Kiss B."/>
            <person name="Hess J."/>
            <person name="Varga T."/>
            <person name="Slot J."/>
            <person name="Riley R."/>
            <person name="Boka B."/>
            <person name="Rigling D."/>
            <person name="Barry K."/>
            <person name="Lee J."/>
            <person name="Mihaltcheva S."/>
            <person name="LaButti K."/>
            <person name="Lipzen A."/>
            <person name="Waldron R."/>
            <person name="Moloney N.M."/>
            <person name="Sperisen C."/>
            <person name="Kredics L."/>
            <person name="Vagvoelgyi C."/>
            <person name="Patrignani A."/>
            <person name="Fitzpatrick D."/>
            <person name="Nagy I."/>
            <person name="Doyle S."/>
            <person name="Anderson J.B."/>
            <person name="Grigoriev I.V."/>
            <person name="Gueldener U."/>
            <person name="Muensterkoetter M."/>
            <person name="Nagy L.G."/>
        </authorList>
    </citation>
    <scope>NUCLEOTIDE SEQUENCE [LARGE SCALE GENOMIC DNA]</scope>
    <source>
        <strain evidence="2">Ar21-2</strain>
    </source>
</reference>
<dbReference type="EMBL" id="KZ293884">
    <property type="protein sequence ID" value="PBK78990.1"/>
    <property type="molecule type" value="Genomic_DNA"/>
</dbReference>
<organism evidence="1 2">
    <name type="scientific">Armillaria gallica</name>
    <name type="common">Bulbous honey fungus</name>
    <name type="synonym">Armillaria bulbosa</name>
    <dbReference type="NCBI Taxonomy" id="47427"/>
    <lineage>
        <taxon>Eukaryota</taxon>
        <taxon>Fungi</taxon>
        <taxon>Dikarya</taxon>
        <taxon>Basidiomycota</taxon>
        <taxon>Agaricomycotina</taxon>
        <taxon>Agaricomycetes</taxon>
        <taxon>Agaricomycetidae</taxon>
        <taxon>Agaricales</taxon>
        <taxon>Marasmiineae</taxon>
        <taxon>Physalacriaceae</taxon>
        <taxon>Armillaria</taxon>
    </lineage>
</organism>
<keyword evidence="2" id="KW-1185">Reference proteome</keyword>
<evidence type="ECO:0000313" key="1">
    <source>
        <dbReference type="EMBL" id="PBK78990.1"/>
    </source>
</evidence>
<protein>
    <submittedName>
        <fullName evidence="1">Uncharacterized protein</fullName>
    </submittedName>
</protein>
<accession>A0A2H3CAS2</accession>